<feature type="transmembrane region" description="Helical" evidence="2">
    <location>
        <begin position="501"/>
        <end position="520"/>
    </location>
</feature>
<gene>
    <name evidence="5" type="primary">LOC110783481</name>
</gene>
<feature type="coiled-coil region" evidence="1">
    <location>
        <begin position="271"/>
        <end position="305"/>
    </location>
</feature>
<accession>A0A9R0I6Q2</accession>
<sequence length="612" mass="69870">MKQEMGNHICVYFLLIFLTILSTKGHSFSWGWFSYSSHRSSSSSSSSHRYSKNTDMNGLVAEFSTEALDDPKAVELLENARMKLGGSNPCWFYAYKNLFSSCSEIFAAEEKRSRLAWLLSDCFQRDSGRGPFPSCNVESSMVDCLRNLDNDEHKTYLEFYLETNSICYQLQSKAFKLQVESLVNDLKNSALSTEEKLETIEEKSDTLLHTSNEIQESITSINEQTQKVGENLRNMISELSVVMKHTKELNEQARGISSTQVELLEGQGLMKEKMEESIARVEASYSHLRQEIDVLQKKATEVEKEVTGLGEALSSKLQNLQGKADDIADMTGVSIEKQQQLLASQSEALQGLQSLTDFQSKALQESRVTLQQIVGFAQGQHQELKEQQEHLLKAHNLLAINSKSMLEAQETFEMKQANMFTSIDKLFALHNAMLLESRLIKAFFIYSLLMVVLYMLTSTKQTYSVRCSLYISLCIAFAIECGILQLLSIEIEQKNRLRTTVKSLFSAYAVVQLLYSLITYRDYEALNHRMLTTLIEKVNNIQKVRDYSSDDEEVDSEVDWLSWVETELPEDLSIHEDPNYIPSVEEEGKSESFVVACDERKYNLRQRKHLKL</sequence>
<evidence type="ECO:0000256" key="3">
    <source>
        <dbReference type="SAM" id="SignalP"/>
    </source>
</evidence>
<dbReference type="KEGG" id="soe:110783481"/>
<evidence type="ECO:0000256" key="1">
    <source>
        <dbReference type="SAM" id="Coils"/>
    </source>
</evidence>
<proteinExistence type="predicted"/>
<dbReference type="PANTHER" id="PTHR33538">
    <property type="entry name" value="PROTEIN GAMETE EXPRESSED 1"/>
    <property type="match status" value="1"/>
</dbReference>
<feature type="chain" id="PRO_5046021156" evidence="3">
    <location>
        <begin position="26"/>
        <end position="612"/>
    </location>
</feature>
<keyword evidence="4" id="KW-1185">Reference proteome</keyword>
<dbReference type="InterPro" id="IPR040346">
    <property type="entry name" value="GEX1/Brambleberry"/>
</dbReference>
<feature type="signal peptide" evidence="3">
    <location>
        <begin position="1"/>
        <end position="25"/>
    </location>
</feature>
<protein>
    <submittedName>
        <fullName evidence="5">Protein GAMETE EXPRESSED 1-like</fullName>
    </submittedName>
</protein>
<keyword evidence="2" id="KW-1133">Transmembrane helix</keyword>
<evidence type="ECO:0000313" key="5">
    <source>
        <dbReference type="RefSeq" id="XP_021843513.2"/>
    </source>
</evidence>
<reference evidence="5" key="2">
    <citation type="submission" date="2025-08" db="UniProtKB">
        <authorList>
            <consortium name="RefSeq"/>
        </authorList>
    </citation>
    <scope>IDENTIFICATION</scope>
    <source>
        <tissue evidence="5">Leaf</tissue>
    </source>
</reference>
<dbReference type="AlphaFoldDB" id="A0A9R0I6Q2"/>
<evidence type="ECO:0000313" key="4">
    <source>
        <dbReference type="Proteomes" id="UP000813463"/>
    </source>
</evidence>
<feature type="transmembrane region" description="Helical" evidence="2">
    <location>
        <begin position="469"/>
        <end position="489"/>
    </location>
</feature>
<dbReference type="PANTHER" id="PTHR33538:SF2">
    <property type="entry name" value="PROTEIN GAMETE EXPRESSED 1"/>
    <property type="match status" value="1"/>
</dbReference>
<name>A0A9R0I6Q2_SPIOL</name>
<evidence type="ECO:0000256" key="2">
    <source>
        <dbReference type="SAM" id="Phobius"/>
    </source>
</evidence>
<keyword evidence="2" id="KW-0812">Transmembrane</keyword>
<keyword evidence="3" id="KW-0732">Signal</keyword>
<dbReference type="RefSeq" id="XP_021843513.2">
    <property type="nucleotide sequence ID" value="XM_021987821.2"/>
</dbReference>
<dbReference type="GeneID" id="110783481"/>
<organism evidence="4 5">
    <name type="scientific">Spinacia oleracea</name>
    <name type="common">Spinach</name>
    <dbReference type="NCBI Taxonomy" id="3562"/>
    <lineage>
        <taxon>Eukaryota</taxon>
        <taxon>Viridiplantae</taxon>
        <taxon>Streptophyta</taxon>
        <taxon>Embryophyta</taxon>
        <taxon>Tracheophyta</taxon>
        <taxon>Spermatophyta</taxon>
        <taxon>Magnoliopsida</taxon>
        <taxon>eudicotyledons</taxon>
        <taxon>Gunneridae</taxon>
        <taxon>Pentapetalae</taxon>
        <taxon>Caryophyllales</taxon>
        <taxon>Chenopodiaceae</taxon>
        <taxon>Chenopodioideae</taxon>
        <taxon>Anserineae</taxon>
        <taxon>Spinacia</taxon>
    </lineage>
</organism>
<keyword evidence="2" id="KW-0472">Membrane</keyword>
<dbReference type="Proteomes" id="UP000813463">
    <property type="component" value="Chromosome 3"/>
</dbReference>
<reference evidence="4" key="1">
    <citation type="journal article" date="2021" name="Nat. Commun.">
        <title>Genomic analyses provide insights into spinach domestication and the genetic basis of agronomic traits.</title>
        <authorList>
            <person name="Cai X."/>
            <person name="Sun X."/>
            <person name="Xu C."/>
            <person name="Sun H."/>
            <person name="Wang X."/>
            <person name="Ge C."/>
            <person name="Zhang Z."/>
            <person name="Wang Q."/>
            <person name="Fei Z."/>
            <person name="Jiao C."/>
            <person name="Wang Q."/>
        </authorList>
    </citation>
    <scope>NUCLEOTIDE SEQUENCE [LARGE SCALE GENOMIC DNA]</scope>
    <source>
        <strain evidence="4">cv. Varoflay</strain>
    </source>
</reference>
<keyword evidence="1" id="KW-0175">Coiled coil</keyword>
<feature type="transmembrane region" description="Helical" evidence="2">
    <location>
        <begin position="439"/>
        <end position="457"/>
    </location>
</feature>